<evidence type="ECO:0000256" key="2">
    <source>
        <dbReference type="SAM" id="Phobius"/>
    </source>
</evidence>
<keyword evidence="5" id="KW-1185">Reference proteome</keyword>
<feature type="transmembrane region" description="Helical" evidence="2">
    <location>
        <begin position="52"/>
        <end position="74"/>
    </location>
</feature>
<proteinExistence type="predicted"/>
<evidence type="ECO:0000259" key="3">
    <source>
        <dbReference type="Pfam" id="PF20151"/>
    </source>
</evidence>
<feature type="compositionally biased region" description="Basic and acidic residues" evidence="1">
    <location>
        <begin position="299"/>
        <end position="311"/>
    </location>
</feature>
<dbReference type="HOGENOM" id="CLU_035509_15_3_1"/>
<reference evidence="5" key="1">
    <citation type="journal article" date="2014" name="Proc. Natl. Acad. Sci. U.S.A.">
        <title>Extensive sampling of basidiomycete genomes demonstrates inadequacy of the white-rot/brown-rot paradigm for wood decay fungi.</title>
        <authorList>
            <person name="Riley R."/>
            <person name="Salamov A.A."/>
            <person name="Brown D.W."/>
            <person name="Nagy L.G."/>
            <person name="Floudas D."/>
            <person name="Held B.W."/>
            <person name="Levasseur A."/>
            <person name="Lombard V."/>
            <person name="Morin E."/>
            <person name="Otillar R."/>
            <person name="Lindquist E.A."/>
            <person name="Sun H."/>
            <person name="LaButti K.M."/>
            <person name="Schmutz J."/>
            <person name="Jabbour D."/>
            <person name="Luo H."/>
            <person name="Baker S.E."/>
            <person name="Pisabarro A.G."/>
            <person name="Walton J.D."/>
            <person name="Blanchette R.A."/>
            <person name="Henrissat B."/>
            <person name="Martin F."/>
            <person name="Cullen D."/>
            <person name="Hibbett D.S."/>
            <person name="Grigoriev I.V."/>
        </authorList>
    </citation>
    <scope>NUCLEOTIDE SEQUENCE [LARGE SCALE GENOMIC DNA]</scope>
    <source>
        <strain evidence="5">MUCL 33604</strain>
    </source>
</reference>
<dbReference type="Proteomes" id="UP000027265">
    <property type="component" value="Unassembled WGS sequence"/>
</dbReference>
<accession>A0A067PQJ2</accession>
<evidence type="ECO:0000256" key="1">
    <source>
        <dbReference type="SAM" id="MobiDB-lite"/>
    </source>
</evidence>
<dbReference type="AlphaFoldDB" id="A0A067PQJ2"/>
<feature type="domain" description="DUF6533" evidence="3">
    <location>
        <begin position="19"/>
        <end position="61"/>
    </location>
</feature>
<gene>
    <name evidence="4" type="ORF">JAAARDRAFT_320184</name>
</gene>
<dbReference type="InParanoid" id="A0A067PQJ2"/>
<name>A0A067PQJ2_9AGAM</name>
<dbReference type="Pfam" id="PF20151">
    <property type="entry name" value="DUF6533"/>
    <property type="match status" value="1"/>
</dbReference>
<dbReference type="OrthoDB" id="3258294at2759"/>
<sequence>MSNINPLAVLQYLQLVRLIQLSATFAPVYDHLISFDQEVEFIWKHPGISAKIFFVLTRYGGNCIVITICILLFTEVTSVSVSHSRVLLQVWATAIPAWIVQVIMQSRLYAMYNRSKRVLVFTGTCFVIEIIGSLAFGLYQDLQVIPVRVFDTWTGCIVTKMPEYRVGMWLAIMAYEGILFLLALYKTLLHLFRMNHPWTRNSVADVLLRDNLLYFFVIFSNYCLTVVAWFALPLVWVEILGSFNITVTCTLGCRLILNIREVSYRHQKCVNTAEIEYQLRELADGPALASSIDPADSSVHGERDDDGRDGR</sequence>
<protein>
    <recommendedName>
        <fullName evidence="3">DUF6533 domain-containing protein</fullName>
    </recommendedName>
</protein>
<feature type="transmembrane region" description="Helical" evidence="2">
    <location>
        <begin position="212"/>
        <end position="232"/>
    </location>
</feature>
<keyword evidence="2" id="KW-0812">Transmembrane</keyword>
<keyword evidence="2" id="KW-0472">Membrane</keyword>
<keyword evidence="2" id="KW-1133">Transmembrane helix</keyword>
<organism evidence="4 5">
    <name type="scientific">Jaapia argillacea MUCL 33604</name>
    <dbReference type="NCBI Taxonomy" id="933084"/>
    <lineage>
        <taxon>Eukaryota</taxon>
        <taxon>Fungi</taxon>
        <taxon>Dikarya</taxon>
        <taxon>Basidiomycota</taxon>
        <taxon>Agaricomycotina</taxon>
        <taxon>Agaricomycetes</taxon>
        <taxon>Agaricomycetidae</taxon>
        <taxon>Jaapiales</taxon>
        <taxon>Jaapiaceae</taxon>
        <taxon>Jaapia</taxon>
    </lineage>
</organism>
<evidence type="ECO:0000313" key="4">
    <source>
        <dbReference type="EMBL" id="KDQ56085.1"/>
    </source>
</evidence>
<feature type="transmembrane region" description="Helical" evidence="2">
    <location>
        <begin position="86"/>
        <end position="106"/>
    </location>
</feature>
<feature type="transmembrane region" description="Helical" evidence="2">
    <location>
        <begin position="118"/>
        <end position="139"/>
    </location>
</feature>
<feature type="transmembrane region" description="Helical" evidence="2">
    <location>
        <begin position="238"/>
        <end position="257"/>
    </location>
</feature>
<dbReference type="EMBL" id="KL197723">
    <property type="protein sequence ID" value="KDQ56085.1"/>
    <property type="molecule type" value="Genomic_DNA"/>
</dbReference>
<feature type="transmembrane region" description="Helical" evidence="2">
    <location>
        <begin position="168"/>
        <end position="192"/>
    </location>
</feature>
<dbReference type="InterPro" id="IPR045340">
    <property type="entry name" value="DUF6533"/>
</dbReference>
<feature type="region of interest" description="Disordered" evidence="1">
    <location>
        <begin position="288"/>
        <end position="311"/>
    </location>
</feature>
<evidence type="ECO:0000313" key="5">
    <source>
        <dbReference type="Proteomes" id="UP000027265"/>
    </source>
</evidence>